<keyword evidence="1" id="KW-0812">Transmembrane</keyword>
<dbReference type="EMBL" id="JAPWDV010000001">
    <property type="protein sequence ID" value="KAJ6223038.1"/>
    <property type="molecule type" value="Genomic_DNA"/>
</dbReference>
<dbReference type="AlphaFoldDB" id="A0A9Q0MAX0"/>
<organism evidence="2 3">
    <name type="scientific">Blomia tropicalis</name>
    <name type="common">Mite</name>
    <dbReference type="NCBI Taxonomy" id="40697"/>
    <lineage>
        <taxon>Eukaryota</taxon>
        <taxon>Metazoa</taxon>
        <taxon>Ecdysozoa</taxon>
        <taxon>Arthropoda</taxon>
        <taxon>Chelicerata</taxon>
        <taxon>Arachnida</taxon>
        <taxon>Acari</taxon>
        <taxon>Acariformes</taxon>
        <taxon>Sarcoptiformes</taxon>
        <taxon>Astigmata</taxon>
        <taxon>Glycyphagoidea</taxon>
        <taxon>Echimyopodidae</taxon>
        <taxon>Blomia</taxon>
    </lineage>
</organism>
<keyword evidence="3" id="KW-1185">Reference proteome</keyword>
<proteinExistence type="predicted"/>
<feature type="transmembrane region" description="Helical" evidence="1">
    <location>
        <begin position="20"/>
        <end position="37"/>
    </location>
</feature>
<keyword evidence="1" id="KW-1133">Transmembrane helix</keyword>
<reference evidence="2" key="1">
    <citation type="submission" date="2022-12" db="EMBL/GenBank/DDBJ databases">
        <title>Genome assemblies of Blomia tropicalis.</title>
        <authorList>
            <person name="Cui Y."/>
        </authorList>
    </citation>
    <scope>NUCLEOTIDE SEQUENCE</scope>
    <source>
        <tissue evidence="2">Adult mites</tissue>
    </source>
</reference>
<comment type="caution">
    <text evidence="2">The sequence shown here is derived from an EMBL/GenBank/DDBJ whole genome shotgun (WGS) entry which is preliminary data.</text>
</comment>
<keyword evidence="1" id="KW-0472">Membrane</keyword>
<evidence type="ECO:0000313" key="3">
    <source>
        <dbReference type="Proteomes" id="UP001142055"/>
    </source>
</evidence>
<protein>
    <submittedName>
        <fullName evidence="2">Uncharacterized protein</fullName>
    </submittedName>
</protein>
<evidence type="ECO:0000256" key="1">
    <source>
        <dbReference type="SAM" id="Phobius"/>
    </source>
</evidence>
<accession>A0A9Q0MAX0</accession>
<sequence>MGSTVIYLDRSRPTGELYDVLQIVGYFWVAAITISIGHSHTQRMNEPLAIIVSRASDHWPVGSMSISGVYEWSTHTIQDLCADALVAAKFDGTKLFNWVRHILVYIYIGTRPID</sequence>
<evidence type="ECO:0000313" key="2">
    <source>
        <dbReference type="EMBL" id="KAJ6223038.1"/>
    </source>
</evidence>
<dbReference type="Proteomes" id="UP001142055">
    <property type="component" value="Chromosome 1"/>
</dbReference>
<gene>
    <name evidence="2" type="ORF">RDWZM_001583</name>
</gene>
<name>A0A9Q0MAX0_BLOTA</name>